<dbReference type="Proteomes" id="UP000823618">
    <property type="component" value="Unassembled WGS sequence"/>
</dbReference>
<dbReference type="InterPro" id="IPR050696">
    <property type="entry name" value="FtsA/MreB"/>
</dbReference>
<accession>A0A9D9N808</accession>
<proteinExistence type="predicted"/>
<evidence type="ECO:0000313" key="3">
    <source>
        <dbReference type="Proteomes" id="UP000823618"/>
    </source>
</evidence>
<dbReference type="InterPro" id="IPR005883">
    <property type="entry name" value="PilM"/>
</dbReference>
<protein>
    <submittedName>
        <fullName evidence="2">Pilus assembly protein PilM</fullName>
    </submittedName>
</protein>
<keyword evidence="1" id="KW-1133">Transmembrane helix</keyword>
<keyword evidence="1" id="KW-0472">Membrane</keyword>
<keyword evidence="1" id="KW-0812">Transmembrane</keyword>
<dbReference type="PANTHER" id="PTHR32432:SF3">
    <property type="entry name" value="ETHANOLAMINE UTILIZATION PROTEIN EUTJ"/>
    <property type="match status" value="1"/>
</dbReference>
<dbReference type="EMBL" id="JADIML010000227">
    <property type="protein sequence ID" value="MBO8463923.1"/>
    <property type="molecule type" value="Genomic_DNA"/>
</dbReference>
<comment type="caution">
    <text evidence="2">The sequence shown here is derived from an EMBL/GenBank/DDBJ whole genome shotgun (WGS) entry which is preliminary data.</text>
</comment>
<name>A0A9D9N808_9FIRM</name>
<evidence type="ECO:0000313" key="2">
    <source>
        <dbReference type="EMBL" id="MBO8463923.1"/>
    </source>
</evidence>
<evidence type="ECO:0000256" key="1">
    <source>
        <dbReference type="SAM" id="Phobius"/>
    </source>
</evidence>
<dbReference type="Gene3D" id="3.30.420.40">
    <property type="match status" value="2"/>
</dbReference>
<reference evidence="2" key="1">
    <citation type="submission" date="2020-10" db="EMBL/GenBank/DDBJ databases">
        <authorList>
            <person name="Gilroy R."/>
        </authorList>
    </citation>
    <scope>NUCLEOTIDE SEQUENCE</scope>
    <source>
        <strain evidence="2">E3-2379</strain>
    </source>
</reference>
<feature type="transmembrane region" description="Helical" evidence="1">
    <location>
        <begin position="388"/>
        <end position="413"/>
    </location>
</feature>
<dbReference type="Pfam" id="PF11104">
    <property type="entry name" value="PilM_2"/>
    <property type="match status" value="1"/>
</dbReference>
<gene>
    <name evidence="2" type="primary">pilM</name>
    <name evidence="2" type="ORF">IAC13_08335</name>
</gene>
<dbReference type="PANTHER" id="PTHR32432">
    <property type="entry name" value="CELL DIVISION PROTEIN FTSA-RELATED"/>
    <property type="match status" value="1"/>
</dbReference>
<sequence>MGRVLSVEIKSSKVRVAEIEKVGKISRIISCFRFLLPPHLVEDGFIRNPEEVGHLLREELDKRNLQKVKKVHFSIYSTRIAGKEIYLPYVKKKRIPDMIELNANEYFPVDISQYVLSYDIIDIIEKQEEGSEEKKKIEKQYHLMVYATPKALTSCYQETAERAQLDMTGMDYSSNSVYQVMKKEHPEGVHMLLKIERKETVLTIVKDGKLSLQRSINYGIDQALETIAAMPIFQTGGDYVKGWEVLRQKECLYPTLDFNRFEQYKEVDPYDLWEAKCEVTEGFRYLVGNISRIMDYYISRNVGVEFDSIAYAGSGCAVKGLDKLLTEELGQQVQPLTSLRGIRYDESMSEQRDSLGVFIAHMGAMYSDVSIMELMTRKKNKEKETLGGAWLIFGIGIVSSVVIAGVGITTHYLQVKEQERLNAEISKNQGVEEIYNAYMNQKTAYEELTSIYDNTKTPNENFVALLEEMEQKMPSSIVVDSLSSTGTDINFSARVPSKAVAAKVILQLRTFESISNISVSSVTKNENGEYVFSVTAMYVEPATISEMQEVE</sequence>
<dbReference type="AlphaFoldDB" id="A0A9D9N808"/>
<dbReference type="Gene3D" id="3.30.1490.300">
    <property type="match status" value="1"/>
</dbReference>
<reference evidence="2" key="2">
    <citation type="journal article" date="2021" name="PeerJ">
        <title>Extensive microbial diversity within the chicken gut microbiome revealed by metagenomics and culture.</title>
        <authorList>
            <person name="Gilroy R."/>
            <person name="Ravi A."/>
            <person name="Getino M."/>
            <person name="Pursley I."/>
            <person name="Horton D.L."/>
            <person name="Alikhan N.F."/>
            <person name="Baker D."/>
            <person name="Gharbi K."/>
            <person name="Hall N."/>
            <person name="Watson M."/>
            <person name="Adriaenssens E.M."/>
            <person name="Foster-Nyarko E."/>
            <person name="Jarju S."/>
            <person name="Secka A."/>
            <person name="Antonio M."/>
            <person name="Oren A."/>
            <person name="Chaudhuri R.R."/>
            <person name="La Ragione R."/>
            <person name="Hildebrand F."/>
            <person name="Pallen M.J."/>
        </authorList>
    </citation>
    <scope>NUCLEOTIDE SEQUENCE</scope>
    <source>
        <strain evidence="2">E3-2379</strain>
    </source>
</reference>
<organism evidence="2 3">
    <name type="scientific">Candidatus Scybalomonas excrementavium</name>
    <dbReference type="NCBI Taxonomy" id="2840943"/>
    <lineage>
        <taxon>Bacteria</taxon>
        <taxon>Bacillati</taxon>
        <taxon>Bacillota</taxon>
        <taxon>Clostridia</taxon>
        <taxon>Lachnospirales</taxon>
        <taxon>Lachnospiraceae</taxon>
        <taxon>Lachnospiraceae incertae sedis</taxon>
        <taxon>Candidatus Scybalomonas</taxon>
    </lineage>
</organism>